<evidence type="ECO:0000256" key="3">
    <source>
        <dbReference type="ARBA" id="ARBA00022643"/>
    </source>
</evidence>
<evidence type="ECO:0000256" key="4">
    <source>
        <dbReference type="ARBA" id="ARBA00023002"/>
    </source>
</evidence>
<sequence length="248" mass="28081">MKTVKDTLLERRSIRRYEREPIPAETMDFIYEAIRNTPTSYNGQQFSVIDVTDQEVKEKIYELTQQKQAKTCAHFMLFCADYHKIRVIADRKDIDMPDFEHTLDGVIVGVVDATLAMMSALTAAEASGLGTCCIGYARTASPEAISRLLGLPKGVFVVCGLALGVPREHPDLKPKQPADVTIHSDRYNDEGLADKLVDYDYTVSLFNHTREGAKTDNDWASHIVDYYRQAMSYRMLDAIRRRGFDVES</sequence>
<evidence type="ECO:0000313" key="8">
    <source>
        <dbReference type="Proteomes" id="UP000244925"/>
    </source>
</evidence>
<gene>
    <name evidence="7" type="ORF">C5O25_07535</name>
</gene>
<reference evidence="8" key="1">
    <citation type="submission" date="2018-02" db="EMBL/GenBank/DDBJ databases">
        <authorList>
            <person name="Clavel T."/>
            <person name="Strowig T."/>
        </authorList>
    </citation>
    <scope>NUCLEOTIDE SEQUENCE [LARGE SCALE GENOMIC DNA]</scope>
    <source>
        <strain evidence="8">DSM 100764</strain>
    </source>
</reference>
<dbReference type="Gene3D" id="3.40.109.10">
    <property type="entry name" value="NADH Oxidase"/>
    <property type="match status" value="1"/>
</dbReference>
<dbReference type="SUPFAM" id="SSF55469">
    <property type="entry name" value="FMN-dependent nitroreductase-like"/>
    <property type="match status" value="1"/>
</dbReference>
<dbReference type="AlphaFoldDB" id="A0A2V1IWN1"/>
<organism evidence="7 8">
    <name type="scientific">Paramuribaculum intestinale</name>
    <dbReference type="NCBI Taxonomy" id="2094151"/>
    <lineage>
        <taxon>Bacteria</taxon>
        <taxon>Pseudomonadati</taxon>
        <taxon>Bacteroidota</taxon>
        <taxon>Bacteroidia</taxon>
        <taxon>Bacteroidales</taxon>
        <taxon>Muribaculaceae</taxon>
        <taxon>Paramuribaculum</taxon>
    </lineage>
</organism>
<dbReference type="InterPro" id="IPR029479">
    <property type="entry name" value="Nitroreductase"/>
</dbReference>
<dbReference type="RefSeq" id="WP_107036126.1">
    <property type="nucleotide sequence ID" value="NZ_CAOLHR010000005.1"/>
</dbReference>
<dbReference type="InterPro" id="IPR000415">
    <property type="entry name" value="Nitroreductase-like"/>
</dbReference>
<dbReference type="PANTHER" id="PTHR43425">
    <property type="entry name" value="OXYGEN-INSENSITIVE NADPH NITROREDUCTASE"/>
    <property type="match status" value="1"/>
</dbReference>
<dbReference type="Proteomes" id="UP000244925">
    <property type="component" value="Unassembled WGS sequence"/>
</dbReference>
<protein>
    <submittedName>
        <fullName evidence="7">NADPH-dependent oxidoreductase</fullName>
    </submittedName>
</protein>
<keyword evidence="8" id="KW-1185">Reference proteome</keyword>
<dbReference type="GO" id="GO:0016491">
    <property type="term" value="F:oxidoreductase activity"/>
    <property type="evidence" value="ECO:0007669"/>
    <property type="project" value="UniProtKB-UniRule"/>
</dbReference>
<accession>A0A2V1IWN1</accession>
<evidence type="ECO:0000256" key="2">
    <source>
        <dbReference type="ARBA" id="ARBA00022630"/>
    </source>
</evidence>
<keyword evidence="2 5" id="KW-0285">Flavoprotein</keyword>
<dbReference type="GeneID" id="93425833"/>
<feature type="domain" description="Nitroreductase" evidence="6">
    <location>
        <begin position="9"/>
        <end position="164"/>
    </location>
</feature>
<name>A0A2V1IWN1_9BACT</name>
<evidence type="ECO:0000256" key="5">
    <source>
        <dbReference type="PIRNR" id="PIRNR005426"/>
    </source>
</evidence>
<dbReference type="InterPro" id="IPR016446">
    <property type="entry name" value="Flavin_OxRdtase_Frp"/>
</dbReference>
<evidence type="ECO:0000259" key="6">
    <source>
        <dbReference type="Pfam" id="PF00881"/>
    </source>
</evidence>
<keyword evidence="3 5" id="KW-0288">FMN</keyword>
<keyword evidence="5" id="KW-0521">NADP</keyword>
<comment type="similarity">
    <text evidence="1 5">Belongs to the flavin oxidoreductase frp family.</text>
</comment>
<dbReference type="Pfam" id="PF00881">
    <property type="entry name" value="Nitroreductase"/>
    <property type="match status" value="1"/>
</dbReference>
<comment type="caution">
    <text evidence="7">The sequence shown here is derived from an EMBL/GenBank/DDBJ whole genome shotgun (WGS) entry which is preliminary data.</text>
</comment>
<keyword evidence="4 5" id="KW-0560">Oxidoreductase</keyword>
<dbReference type="EMBL" id="PUBV01000013">
    <property type="protein sequence ID" value="PWB07393.1"/>
    <property type="molecule type" value="Genomic_DNA"/>
</dbReference>
<evidence type="ECO:0000313" key="7">
    <source>
        <dbReference type="EMBL" id="PWB07393.1"/>
    </source>
</evidence>
<evidence type="ECO:0000256" key="1">
    <source>
        <dbReference type="ARBA" id="ARBA00008366"/>
    </source>
</evidence>
<proteinExistence type="inferred from homology"/>
<dbReference type="PANTHER" id="PTHR43425:SF2">
    <property type="entry name" value="OXYGEN-INSENSITIVE NADPH NITROREDUCTASE"/>
    <property type="match status" value="1"/>
</dbReference>
<dbReference type="PIRSF" id="PIRSF005426">
    <property type="entry name" value="Frp"/>
    <property type="match status" value="1"/>
</dbReference>